<dbReference type="Gene3D" id="1.20.58.390">
    <property type="entry name" value="Neurotransmitter-gated ion-channel transmembrane domain"/>
    <property type="match status" value="1"/>
</dbReference>
<proteinExistence type="predicted"/>
<dbReference type="InterPro" id="IPR036719">
    <property type="entry name" value="Neuro-gated_channel_TM_sf"/>
</dbReference>
<reference evidence="3" key="1">
    <citation type="submission" date="2020-11" db="EMBL/GenBank/DDBJ databases">
        <authorList>
            <person name="Tran Van P."/>
        </authorList>
    </citation>
    <scope>NUCLEOTIDE SEQUENCE</scope>
</reference>
<dbReference type="CDD" id="cd19049">
    <property type="entry name" value="LGIC_TM_anion"/>
    <property type="match status" value="1"/>
</dbReference>
<dbReference type="GO" id="GO:0004888">
    <property type="term" value="F:transmembrane signaling receptor activity"/>
    <property type="evidence" value="ECO:0007669"/>
    <property type="project" value="InterPro"/>
</dbReference>
<dbReference type="GO" id="GO:0005254">
    <property type="term" value="F:chloride channel activity"/>
    <property type="evidence" value="ECO:0007669"/>
    <property type="project" value="UniProtKB-ARBA"/>
</dbReference>
<evidence type="ECO:0000259" key="2">
    <source>
        <dbReference type="Pfam" id="PF02932"/>
    </source>
</evidence>
<dbReference type="EMBL" id="OC940419">
    <property type="protein sequence ID" value="CAD7661928.1"/>
    <property type="molecule type" value="Genomic_DNA"/>
</dbReference>
<dbReference type="SUPFAM" id="SSF90112">
    <property type="entry name" value="Neurotransmitter-gated ion-channel transmembrane pore"/>
    <property type="match status" value="1"/>
</dbReference>
<dbReference type="PRINTS" id="PR00253">
    <property type="entry name" value="GABAARECEPTR"/>
</dbReference>
<keyword evidence="1" id="KW-0472">Membrane</keyword>
<evidence type="ECO:0000313" key="3">
    <source>
        <dbReference type="EMBL" id="CAD7661928.1"/>
    </source>
</evidence>
<feature type="transmembrane region" description="Helical" evidence="1">
    <location>
        <begin position="131"/>
        <end position="154"/>
    </location>
</feature>
<dbReference type="InterPro" id="IPR006028">
    <property type="entry name" value="GABAA/Glycine_rcpt"/>
</dbReference>
<dbReference type="AlphaFoldDB" id="A0A7R9MKP1"/>
<organism evidence="3">
    <name type="scientific">Oppiella nova</name>
    <dbReference type="NCBI Taxonomy" id="334625"/>
    <lineage>
        <taxon>Eukaryota</taxon>
        <taxon>Metazoa</taxon>
        <taxon>Ecdysozoa</taxon>
        <taxon>Arthropoda</taxon>
        <taxon>Chelicerata</taxon>
        <taxon>Arachnida</taxon>
        <taxon>Acari</taxon>
        <taxon>Acariformes</taxon>
        <taxon>Sarcoptiformes</taxon>
        <taxon>Oribatida</taxon>
        <taxon>Brachypylina</taxon>
        <taxon>Oppioidea</taxon>
        <taxon>Oppiidae</taxon>
        <taxon>Oppiella</taxon>
    </lineage>
</organism>
<dbReference type="Pfam" id="PF02932">
    <property type="entry name" value="Neur_chan_memb"/>
    <property type="match status" value="1"/>
</dbReference>
<dbReference type="InterPro" id="IPR006201">
    <property type="entry name" value="Neur_channel"/>
</dbReference>
<keyword evidence="1" id="KW-1133">Transmembrane helix</keyword>
<feature type="non-terminal residue" evidence="3">
    <location>
        <position position="1"/>
    </location>
</feature>
<dbReference type="EMBL" id="CAJPVJ010025594">
    <property type="protein sequence ID" value="CAG2179064.1"/>
    <property type="molecule type" value="Genomic_DNA"/>
</dbReference>
<name>A0A7R9MKP1_9ACAR</name>
<dbReference type="GO" id="GO:0099095">
    <property type="term" value="F:ligand-gated monoatomic anion channel activity"/>
    <property type="evidence" value="ECO:0007669"/>
    <property type="project" value="UniProtKB-ARBA"/>
</dbReference>
<protein>
    <recommendedName>
        <fullName evidence="2">Neurotransmitter-gated ion-channel transmembrane domain-containing protein</fullName>
    </recommendedName>
</protein>
<keyword evidence="1" id="KW-0812">Transmembrane</keyword>
<accession>A0A7R9MKP1</accession>
<dbReference type="Proteomes" id="UP000728032">
    <property type="component" value="Unassembled WGS sequence"/>
</dbReference>
<gene>
    <name evidence="3" type="ORF">ONB1V03_LOCUS18488</name>
</gene>
<keyword evidence="4" id="KW-1185">Reference proteome</keyword>
<sequence length="294" mass="33415">MPLFDELSDSFLRLQWADDQPLDIPNDFSWTGYDLMGYHLRTMKSLYSHTGTFSKLVATFTLRREFGHFILDIYIPSVLFVISSWTSFWVEIPAAPARVTLGITTMLTLVTSAKTARDKLPRVSYIHALDIWIIMCTFFIFASLVEYATVNFIYHKEKRRSNKPKTNTKNNIQNSTGLKRTLSNMSFNSGVDSMYSSITSNGFLKPQSATPDMGLRRKSIVRTGSDGGIELIVPELKLDDISIPSTRPSIISNSKPNTCSPVFKAKPQDIANEIDRKCRLIFPISFLIINIIYW</sequence>
<feature type="transmembrane region" description="Helical" evidence="1">
    <location>
        <begin position="69"/>
        <end position="90"/>
    </location>
</feature>
<dbReference type="OrthoDB" id="3176171at2759"/>
<evidence type="ECO:0000313" key="4">
    <source>
        <dbReference type="Proteomes" id="UP000728032"/>
    </source>
</evidence>
<dbReference type="InterPro" id="IPR038050">
    <property type="entry name" value="Neuro_actylchol_rec"/>
</dbReference>
<dbReference type="PANTHER" id="PTHR18945">
    <property type="entry name" value="NEUROTRANSMITTER GATED ION CHANNEL"/>
    <property type="match status" value="1"/>
</dbReference>
<dbReference type="InterPro" id="IPR006029">
    <property type="entry name" value="Neurotrans-gated_channel_TM"/>
</dbReference>
<dbReference type="GO" id="GO:0016020">
    <property type="term" value="C:membrane"/>
    <property type="evidence" value="ECO:0007669"/>
    <property type="project" value="InterPro"/>
</dbReference>
<dbReference type="GO" id="GO:0005230">
    <property type="term" value="F:extracellular ligand-gated monoatomic ion channel activity"/>
    <property type="evidence" value="ECO:0007669"/>
    <property type="project" value="UniProtKB-ARBA"/>
</dbReference>
<evidence type="ECO:0000256" key="1">
    <source>
        <dbReference type="SAM" id="Phobius"/>
    </source>
</evidence>
<feature type="domain" description="Neurotransmitter-gated ion-channel transmembrane" evidence="2">
    <location>
        <begin position="73"/>
        <end position="294"/>
    </location>
</feature>